<proteinExistence type="predicted"/>
<keyword evidence="2" id="KW-1185">Reference proteome</keyword>
<evidence type="ECO:0008006" key="3">
    <source>
        <dbReference type="Google" id="ProtNLM"/>
    </source>
</evidence>
<protein>
    <recommendedName>
        <fullName evidence="3">Metanogen output domain-containing protein</fullName>
    </recommendedName>
</protein>
<organism evidence="1 2">
    <name type="scientific">Ignicoccus pacificus DSM 13166</name>
    <dbReference type="NCBI Taxonomy" id="940294"/>
    <lineage>
        <taxon>Archaea</taxon>
        <taxon>Thermoproteota</taxon>
        <taxon>Thermoprotei</taxon>
        <taxon>Desulfurococcales</taxon>
        <taxon>Desulfurococcaceae</taxon>
        <taxon>Ignicoccus</taxon>
    </lineage>
</organism>
<evidence type="ECO:0000313" key="2">
    <source>
        <dbReference type="Proteomes" id="UP001063698"/>
    </source>
</evidence>
<gene>
    <name evidence="1" type="ORF">IPA_04280</name>
</gene>
<dbReference type="AlphaFoldDB" id="A0A977KC39"/>
<evidence type="ECO:0000313" key="1">
    <source>
        <dbReference type="EMBL" id="UXD22393.1"/>
    </source>
</evidence>
<dbReference type="Proteomes" id="UP001063698">
    <property type="component" value="Chromosome"/>
</dbReference>
<reference evidence="1" key="1">
    <citation type="submission" date="2013-11" db="EMBL/GenBank/DDBJ databases">
        <title>Comparative genomics of Ignicoccus.</title>
        <authorList>
            <person name="Podar M."/>
        </authorList>
    </citation>
    <scope>NUCLEOTIDE SEQUENCE</scope>
    <source>
        <strain evidence="1">DSM 13166</strain>
    </source>
</reference>
<name>A0A977KC39_9CREN</name>
<accession>A0A977KC39</accession>
<sequence length="163" mass="18393">MSSEEFANLVIKKMLFKYMIPELSKLLGDNASETLVYRVLREATKDVADEVKLSEKIELKDICDVFKYVYSMFGNEEVECIEEGGKLKIIVRRCPLVKMVGSEPRACLVAASLKAGIIEGVMKKTILLETKSRRYGSPNAPIRITKVKSIVDGDEYCEFVVEE</sequence>
<dbReference type="KEGG" id="ipc:IPA_04280"/>
<dbReference type="Gene3D" id="3.30.1380.20">
    <property type="entry name" value="Trafficking protein particle complex subunit 3"/>
    <property type="match status" value="1"/>
</dbReference>
<dbReference type="EMBL" id="CP006868">
    <property type="protein sequence ID" value="UXD22393.1"/>
    <property type="molecule type" value="Genomic_DNA"/>
</dbReference>